<dbReference type="AlphaFoldDB" id="A0AAE4DRU9"/>
<dbReference type="Pfam" id="PF05973">
    <property type="entry name" value="Gp49"/>
    <property type="match status" value="1"/>
</dbReference>
<dbReference type="NCBIfam" id="TIGR02683">
    <property type="entry name" value="upstrm_HI1419"/>
    <property type="match status" value="1"/>
</dbReference>
<dbReference type="InterPro" id="IPR009241">
    <property type="entry name" value="HigB-like"/>
</dbReference>
<protein>
    <submittedName>
        <fullName evidence="1">Type II toxin-antitoxin system RelE/ParE family toxin</fullName>
    </submittedName>
</protein>
<dbReference type="PANTHER" id="PTHR41791:SF1">
    <property type="entry name" value="SSL7039 PROTEIN"/>
    <property type="match status" value="1"/>
</dbReference>
<comment type="caution">
    <text evidence="1">The sequence shown here is derived from an EMBL/GenBank/DDBJ whole genome shotgun (WGS) entry which is preliminary data.</text>
</comment>
<evidence type="ECO:0000313" key="1">
    <source>
        <dbReference type="EMBL" id="MDR9892566.1"/>
    </source>
</evidence>
<dbReference type="InterPro" id="IPR014056">
    <property type="entry name" value="TypeIITA-like_toxin_pred"/>
</dbReference>
<reference evidence="1" key="1">
    <citation type="submission" date="2022-12" db="EMBL/GenBank/DDBJ databases">
        <title>NDM-1 containing novel ST 2018 Pseudenterobacter timonensis.</title>
        <authorList>
            <person name="Halder G."/>
            <person name="Mandal S."/>
            <person name="Dutta S."/>
        </authorList>
    </citation>
    <scope>NUCLEOTIDE SEQUENCE</scope>
    <source>
        <strain evidence="1">CNCI147</strain>
    </source>
</reference>
<name>A0AAE4DRU9_9ENTR</name>
<dbReference type="EMBL" id="JAQGEC010000023">
    <property type="protein sequence ID" value="MDR9892566.1"/>
    <property type="molecule type" value="Genomic_DNA"/>
</dbReference>
<proteinExistence type="predicted"/>
<organism evidence="1 2">
    <name type="scientific">Pseudenterobacter timonensis</name>
    <dbReference type="NCBI Taxonomy" id="1755099"/>
    <lineage>
        <taxon>Bacteria</taxon>
        <taxon>Pseudomonadati</taxon>
        <taxon>Pseudomonadota</taxon>
        <taxon>Gammaproteobacteria</taxon>
        <taxon>Enterobacterales</taxon>
        <taxon>Enterobacteriaceae</taxon>
        <taxon>Pseudenterobacter</taxon>
    </lineage>
</organism>
<evidence type="ECO:0000313" key="2">
    <source>
        <dbReference type="Proteomes" id="UP001248822"/>
    </source>
</evidence>
<sequence length="105" mass="11914">MKTIIQTEAFRRWEQNLKDKRVRTLVAARLFRLANGLPGDVKSVGENVSEIRIHYGPGFRLYFTTQGDVLIVLLCGGEKSGQKKDIVLAKMLARALKNEEMSIHE</sequence>
<dbReference type="PIRSF" id="PIRSF028744">
    <property type="entry name" value="Addict_mod_HI1419"/>
    <property type="match status" value="1"/>
</dbReference>
<gene>
    <name evidence="1" type="ORF">O7047_20320</name>
</gene>
<dbReference type="PANTHER" id="PTHR41791">
    <property type="entry name" value="SSL7039 PROTEIN"/>
    <property type="match status" value="1"/>
</dbReference>
<dbReference type="Proteomes" id="UP001248822">
    <property type="component" value="Unassembled WGS sequence"/>
</dbReference>
<accession>A0AAE4DRU9</accession>